<dbReference type="InterPro" id="IPR049733">
    <property type="entry name" value="CCDC61_N"/>
</dbReference>
<protein>
    <recommendedName>
        <fullName evidence="4">Coiled-coil domain-containing protein 61</fullName>
    </recommendedName>
</protein>
<keyword evidence="3" id="KW-1185">Reference proteome</keyword>
<evidence type="ECO:0000256" key="1">
    <source>
        <dbReference type="SAM" id="MobiDB-lite"/>
    </source>
</evidence>
<feature type="region of interest" description="Disordered" evidence="1">
    <location>
        <begin position="179"/>
        <end position="198"/>
    </location>
</feature>
<name>A0AAD5LC73_PYTIN</name>
<dbReference type="Proteomes" id="UP001209570">
    <property type="component" value="Unassembled WGS sequence"/>
</dbReference>
<dbReference type="AlphaFoldDB" id="A0AAD5LC73"/>
<feature type="compositionally biased region" description="Polar residues" evidence="1">
    <location>
        <begin position="181"/>
        <end position="198"/>
    </location>
</feature>
<sequence>MALDDMETSATISFHGVAYVVTVSVQKQVLEIQVEVDEQSSSVPPATHDYACWTAQFPAHAIEDLTRKTGNFKRFPVFVNMLLSAISHRSESVFIDLLTTADLENYRKRKLGHRARLDDSLDSSGTTNVGTATPPHQQKRFLILTYAVEFDRVHYPLPLQRELTPTPETLQRTIRRLRQALASQSQSPAEAEDASSQLQSLREENRCLKATLQRYCCQDDDGADENVDKSNRGVDLQRELEASMQENKEILRIYQQLREDSGREIATLKAEIKRLQLAQDEHGEARDRRLQDDLTLVLMRDRGTD</sequence>
<reference evidence="2" key="1">
    <citation type="submission" date="2021-12" db="EMBL/GenBank/DDBJ databases">
        <title>Prjna785345.</title>
        <authorList>
            <person name="Rujirawat T."/>
            <person name="Krajaejun T."/>
        </authorList>
    </citation>
    <scope>NUCLEOTIDE SEQUENCE</scope>
    <source>
        <strain evidence="2">Pi057C3</strain>
    </source>
</reference>
<organism evidence="2 3">
    <name type="scientific">Pythium insidiosum</name>
    <name type="common">Pythiosis disease agent</name>
    <dbReference type="NCBI Taxonomy" id="114742"/>
    <lineage>
        <taxon>Eukaryota</taxon>
        <taxon>Sar</taxon>
        <taxon>Stramenopiles</taxon>
        <taxon>Oomycota</taxon>
        <taxon>Peronosporomycetes</taxon>
        <taxon>Pythiales</taxon>
        <taxon>Pythiaceae</taxon>
        <taxon>Pythium</taxon>
    </lineage>
</organism>
<evidence type="ECO:0000313" key="2">
    <source>
        <dbReference type="EMBL" id="KAJ0394880.1"/>
    </source>
</evidence>
<evidence type="ECO:0008006" key="4">
    <source>
        <dbReference type="Google" id="ProtNLM"/>
    </source>
</evidence>
<dbReference type="CDD" id="cd22284">
    <property type="entry name" value="HD_CCDC61_N"/>
    <property type="match status" value="1"/>
</dbReference>
<evidence type="ECO:0000313" key="3">
    <source>
        <dbReference type="Proteomes" id="UP001209570"/>
    </source>
</evidence>
<dbReference type="EMBL" id="JAKCXM010000378">
    <property type="protein sequence ID" value="KAJ0394880.1"/>
    <property type="molecule type" value="Genomic_DNA"/>
</dbReference>
<gene>
    <name evidence="2" type="ORF">P43SY_003284</name>
</gene>
<comment type="caution">
    <text evidence="2">The sequence shown here is derived from an EMBL/GenBank/DDBJ whole genome shotgun (WGS) entry which is preliminary data.</text>
</comment>
<accession>A0AAD5LC73</accession>
<proteinExistence type="predicted"/>